<dbReference type="SUPFAM" id="SSF48726">
    <property type="entry name" value="Immunoglobulin"/>
    <property type="match status" value="6"/>
</dbReference>
<proteinExistence type="inferred from homology"/>
<evidence type="ECO:0000256" key="10">
    <source>
        <dbReference type="ARBA" id="ARBA00023180"/>
    </source>
</evidence>
<dbReference type="PROSITE" id="PS50835">
    <property type="entry name" value="IG_LIKE"/>
    <property type="match status" value="6"/>
</dbReference>
<dbReference type="InterPro" id="IPR013098">
    <property type="entry name" value="Ig_I-set"/>
</dbReference>
<evidence type="ECO:0000256" key="1">
    <source>
        <dbReference type="ARBA" id="ARBA00004609"/>
    </source>
</evidence>
<evidence type="ECO:0000259" key="16">
    <source>
        <dbReference type="PROSITE" id="PS50853"/>
    </source>
</evidence>
<dbReference type="InterPro" id="IPR013151">
    <property type="entry name" value="Immunoglobulin_dom"/>
</dbReference>
<evidence type="ECO:0000256" key="9">
    <source>
        <dbReference type="ARBA" id="ARBA00023157"/>
    </source>
</evidence>
<evidence type="ECO:0000256" key="8">
    <source>
        <dbReference type="ARBA" id="ARBA00023136"/>
    </source>
</evidence>
<dbReference type="PANTHER" id="PTHR44170:SF18">
    <property type="entry name" value="CONTACTIN 3B-RELATED"/>
    <property type="match status" value="1"/>
</dbReference>
<dbReference type="PROSITE" id="PS50853">
    <property type="entry name" value="FN3"/>
    <property type="match status" value="4"/>
</dbReference>
<dbReference type="GO" id="GO:0098552">
    <property type="term" value="C:side of membrane"/>
    <property type="evidence" value="ECO:0007669"/>
    <property type="project" value="UniProtKB-KW"/>
</dbReference>
<feature type="domain" description="Ig-like" evidence="15">
    <location>
        <begin position="113"/>
        <end position="198"/>
    </location>
</feature>
<evidence type="ECO:0000259" key="15">
    <source>
        <dbReference type="PROSITE" id="PS50835"/>
    </source>
</evidence>
<keyword evidence="7" id="KW-0130">Cell adhesion</keyword>
<evidence type="ECO:0000313" key="17">
    <source>
        <dbReference type="EMBL" id="MBN3319482.1"/>
    </source>
</evidence>
<dbReference type="Gene3D" id="2.60.40.10">
    <property type="entry name" value="Immunoglobulins"/>
    <property type="match status" value="10"/>
</dbReference>
<dbReference type="FunFam" id="2.60.40.10:FF:000054">
    <property type="entry name" value="Contactin 1"/>
    <property type="match status" value="1"/>
</dbReference>
<feature type="domain" description="Ig-like" evidence="15">
    <location>
        <begin position="240"/>
        <end position="318"/>
    </location>
</feature>
<protein>
    <submittedName>
        <fullName evidence="17">CNTN4 protein</fullName>
    </submittedName>
</protein>
<dbReference type="InterPro" id="IPR036116">
    <property type="entry name" value="FN3_sf"/>
</dbReference>
<dbReference type="SMART" id="SM00408">
    <property type="entry name" value="IGc2"/>
    <property type="match status" value="6"/>
</dbReference>
<evidence type="ECO:0000256" key="6">
    <source>
        <dbReference type="ARBA" id="ARBA00022737"/>
    </source>
</evidence>
<dbReference type="FunFam" id="2.60.40.10:FF:000044">
    <property type="entry name" value="Contactin 1"/>
    <property type="match status" value="1"/>
</dbReference>
<keyword evidence="9" id="KW-1015">Disulfide bond</keyword>
<dbReference type="FunFam" id="2.60.40.10:FF:000052">
    <property type="entry name" value="Contactin 1"/>
    <property type="match status" value="1"/>
</dbReference>
<dbReference type="GO" id="GO:0005886">
    <property type="term" value="C:plasma membrane"/>
    <property type="evidence" value="ECO:0007669"/>
    <property type="project" value="UniProtKB-SubCell"/>
</dbReference>
<dbReference type="FunFam" id="2.60.40.10:FF:000047">
    <property type="entry name" value="Contactin 1"/>
    <property type="match status" value="1"/>
</dbReference>
<keyword evidence="5" id="KW-0732">Signal</keyword>
<dbReference type="Pfam" id="PF00047">
    <property type="entry name" value="ig"/>
    <property type="match status" value="1"/>
</dbReference>
<evidence type="ECO:0000256" key="11">
    <source>
        <dbReference type="ARBA" id="ARBA00023288"/>
    </source>
</evidence>
<keyword evidence="8" id="KW-0472">Membrane</keyword>
<dbReference type="SMART" id="SM00060">
    <property type="entry name" value="FN3"/>
    <property type="match status" value="4"/>
</dbReference>
<evidence type="ECO:0000256" key="2">
    <source>
        <dbReference type="ARBA" id="ARBA00009812"/>
    </source>
</evidence>
<organism evidence="17 18">
    <name type="scientific">Atractosteus spatula</name>
    <name type="common">Alligator gar</name>
    <name type="synonym">Lepisosteus spatula</name>
    <dbReference type="NCBI Taxonomy" id="7917"/>
    <lineage>
        <taxon>Eukaryota</taxon>
        <taxon>Metazoa</taxon>
        <taxon>Chordata</taxon>
        <taxon>Craniata</taxon>
        <taxon>Vertebrata</taxon>
        <taxon>Euteleostomi</taxon>
        <taxon>Actinopterygii</taxon>
        <taxon>Neopterygii</taxon>
        <taxon>Holostei</taxon>
        <taxon>Semionotiformes</taxon>
        <taxon>Lepisosteidae</taxon>
        <taxon>Atractosteus</taxon>
    </lineage>
</organism>
<dbReference type="SMART" id="SM00409">
    <property type="entry name" value="IG"/>
    <property type="match status" value="6"/>
</dbReference>
<reference evidence="17" key="1">
    <citation type="journal article" date="2021" name="Cell">
        <title>Tracing the genetic footprints of vertebrate landing in non-teleost ray-finned fishes.</title>
        <authorList>
            <person name="Bi X."/>
            <person name="Wang K."/>
            <person name="Yang L."/>
            <person name="Pan H."/>
            <person name="Jiang H."/>
            <person name="Wei Q."/>
            <person name="Fang M."/>
            <person name="Yu H."/>
            <person name="Zhu C."/>
            <person name="Cai Y."/>
            <person name="He Y."/>
            <person name="Gan X."/>
            <person name="Zeng H."/>
            <person name="Yu D."/>
            <person name="Zhu Y."/>
            <person name="Jiang H."/>
            <person name="Qiu Q."/>
            <person name="Yang H."/>
            <person name="Zhang Y.E."/>
            <person name="Wang W."/>
            <person name="Zhu M."/>
            <person name="He S."/>
            <person name="Zhang G."/>
        </authorList>
    </citation>
    <scope>NUCLEOTIDE SEQUENCE</scope>
    <source>
        <strain evidence="17">Allg_001</strain>
    </source>
</reference>
<dbReference type="Proteomes" id="UP000736164">
    <property type="component" value="Unassembled WGS sequence"/>
</dbReference>
<dbReference type="InterPro" id="IPR003599">
    <property type="entry name" value="Ig_sub"/>
</dbReference>
<keyword evidence="3" id="KW-1003">Cell membrane</keyword>
<dbReference type="Pfam" id="PF07679">
    <property type="entry name" value="I-set"/>
    <property type="match status" value="1"/>
</dbReference>
<dbReference type="PANTHER" id="PTHR44170">
    <property type="entry name" value="PROTEIN SIDEKICK"/>
    <property type="match status" value="1"/>
</dbReference>
<feature type="non-terminal residue" evidence="17">
    <location>
        <position position="1"/>
    </location>
</feature>
<evidence type="ECO:0000313" key="18">
    <source>
        <dbReference type="Proteomes" id="UP000736164"/>
    </source>
</evidence>
<dbReference type="AlphaFoldDB" id="A0A8J7NTS6"/>
<dbReference type="InterPro" id="IPR003961">
    <property type="entry name" value="FN3_dom"/>
</dbReference>
<dbReference type="InterPro" id="IPR036179">
    <property type="entry name" value="Ig-like_dom_sf"/>
</dbReference>
<gene>
    <name evidence="17" type="primary">Cntn4</name>
    <name evidence="17" type="ORF">GTO95_0006187</name>
</gene>
<keyword evidence="6" id="KW-0677">Repeat</keyword>
<evidence type="ECO:0000256" key="5">
    <source>
        <dbReference type="ARBA" id="ARBA00022729"/>
    </source>
</evidence>
<feature type="region of interest" description="Disordered" evidence="14">
    <location>
        <begin position="756"/>
        <end position="786"/>
    </location>
</feature>
<evidence type="ECO:0000256" key="7">
    <source>
        <dbReference type="ARBA" id="ARBA00022889"/>
    </source>
</evidence>
<feature type="domain" description="Fibronectin type-III" evidence="16">
    <location>
        <begin position="877"/>
        <end position="973"/>
    </location>
</feature>
<feature type="domain" description="Fibronectin type-III" evidence="16">
    <location>
        <begin position="672"/>
        <end position="770"/>
    </location>
</feature>
<dbReference type="EMBL" id="JAAWVO010045078">
    <property type="protein sequence ID" value="MBN3319482.1"/>
    <property type="molecule type" value="Genomic_DNA"/>
</dbReference>
<dbReference type="SUPFAM" id="SSF49265">
    <property type="entry name" value="Fibronectin type III"/>
    <property type="match status" value="2"/>
</dbReference>
<dbReference type="Pfam" id="PF00041">
    <property type="entry name" value="fn3"/>
    <property type="match status" value="3"/>
</dbReference>
<evidence type="ECO:0000256" key="12">
    <source>
        <dbReference type="ARBA" id="ARBA00023319"/>
    </source>
</evidence>
<feature type="domain" description="Fibronectin type-III" evidence="16">
    <location>
        <begin position="974"/>
        <end position="1070"/>
    </location>
</feature>
<sequence length="1097" mass="120424">VYFLLPTDSGALNGPAFTQQPSSIVFSVDSLGNREAVFNCEAEGNPPPLYRWKLNGTSIDPKLDSRYSFFGGNLRITHLNKVKDAGTYQCTASNAFGTIISREATLQFAYLEPFKLQTRSTVSVREGQGVVLLCGPPAHSGELTYSWIFNEYPSFVQQDTRRFVSQKTGNLYIAKVEPSDVGNYTCVVTNSVTNSKVQGPPTPLVLRTDEQIERERDTQTGGPKWSSQVGLEGVMGEYEPKIEVQFPEIVPAARGSTVKLECFALGNPVPTISWRRADGIPLSRRVELNKSSGVLEIPYFQCVAENSRGKNVAKGKLTFYAPPQLIEKLHDVHKPIDDNLVWECKASGKPKPSYRWLKNGEYTFLSFSKERIQVVNGVLAITGLALSDSGMYQCIAENKHGEKHTSAELRVMAKAPDFSQNLLKKQTLVREGGEVVIECKPTMSPRGMITWRKGNEALQENERNLMLQDTLTSADQKLGIFVPVHSWSIHQALLPSNGGLLATVIVSLAGYLNCCAWTYVHSFPNRISVLEDGSLWISNVTKSDSGSYTCIARNRFGEAGSTGSLFVKDPTVITVPPSSMDVTVGESIVLQCQVLHDPSLDIKFTWFFNGQPINFGSHKGYFEKVGGQHSAGDIMIRNVQLRDSGKYTCVVQTNVDSISAGADLIVRGPPGPPESIRVEEITDTTAVLSWRPGPDNHSPITIYTIQARTPFSVGWQAVTTVPEVIGGRQLRATVVDLNPWVEYEFRVVASNAVGIGEPSKPSRKARSKETLPKVTPSNVSGGGGSRSELVITWEPVPEELQNGREFGYVVAFRPLGATSWMKAVVPSADASKYVFKDESMPPLSPFEVKVGVYNSKGEGPFGSTTTIFSAEEEPGRAPNKVRAKSLSAYEIEVSWKPIPWNTNRRRVLGYELRCWASKEKEETARVVRTQGNRTSEVIRGLKGNTLYYITVQAYSTAGVGPSSNIVNVTTRKPPPSQPPLKVMWITLNSKVILNWEHVKALENESEVTGYKVLYKCNKQSSTNVVETNTTSVELSLPSDEEYIIQIKPFSDGGEGRSSKQITIPRISGPKAIGSASKVSTLSALSTIALSFTARSTL</sequence>
<dbReference type="InterPro" id="IPR003598">
    <property type="entry name" value="Ig_sub2"/>
</dbReference>
<dbReference type="GO" id="GO:0098632">
    <property type="term" value="F:cell-cell adhesion mediator activity"/>
    <property type="evidence" value="ECO:0007669"/>
    <property type="project" value="TreeGrafter"/>
</dbReference>
<evidence type="ECO:0000256" key="3">
    <source>
        <dbReference type="ARBA" id="ARBA00022475"/>
    </source>
</evidence>
<dbReference type="CDD" id="cd00063">
    <property type="entry name" value="FN3"/>
    <property type="match status" value="4"/>
</dbReference>
<dbReference type="FunFam" id="2.60.40.10:FF:000035">
    <property type="entry name" value="Contactin 1"/>
    <property type="match status" value="1"/>
</dbReference>
<feature type="domain" description="Ig-like" evidence="15">
    <location>
        <begin position="15"/>
        <end position="107"/>
    </location>
</feature>
<comment type="caution">
    <text evidence="17">The sequence shown here is derived from an EMBL/GenBank/DDBJ whole genome shotgun (WGS) entry which is preliminary data.</text>
</comment>
<feature type="non-terminal residue" evidence="17">
    <location>
        <position position="1097"/>
    </location>
</feature>
<dbReference type="FunFam" id="2.60.40.10:FF:000064">
    <property type="entry name" value="Contactin 1"/>
    <property type="match status" value="1"/>
</dbReference>
<evidence type="ECO:0000256" key="4">
    <source>
        <dbReference type="ARBA" id="ARBA00022622"/>
    </source>
</evidence>
<evidence type="ECO:0000256" key="13">
    <source>
        <dbReference type="ARBA" id="ARBA00038703"/>
    </source>
</evidence>
<dbReference type="InterPro" id="IPR013783">
    <property type="entry name" value="Ig-like_fold"/>
</dbReference>
<keyword evidence="11" id="KW-0449">Lipoprotein</keyword>
<name>A0A8J7NTS6_ATRSP</name>
<keyword evidence="10" id="KW-0325">Glycoprotein</keyword>
<comment type="subcellular location">
    <subcellularLocation>
        <location evidence="1">Cell membrane</location>
        <topology evidence="1">Lipid-anchor</topology>
        <topology evidence="1">GPI-anchor</topology>
    </subcellularLocation>
</comment>
<feature type="domain" description="Ig-like" evidence="15">
    <location>
        <begin position="323"/>
        <end position="410"/>
    </location>
</feature>
<dbReference type="GO" id="GO:0030424">
    <property type="term" value="C:axon"/>
    <property type="evidence" value="ECO:0007669"/>
    <property type="project" value="TreeGrafter"/>
</dbReference>
<dbReference type="FunFam" id="2.60.40.10:FF:000004">
    <property type="entry name" value="DCC isoform 1"/>
    <property type="match status" value="1"/>
</dbReference>
<comment type="subunit">
    <text evidence="13">Interacts with PTPRG.</text>
</comment>
<keyword evidence="12" id="KW-0393">Immunoglobulin domain</keyword>
<dbReference type="GO" id="GO:0007420">
    <property type="term" value="P:brain development"/>
    <property type="evidence" value="ECO:0007669"/>
    <property type="project" value="TreeGrafter"/>
</dbReference>
<dbReference type="GO" id="GO:0007411">
    <property type="term" value="P:axon guidance"/>
    <property type="evidence" value="ECO:0007669"/>
    <property type="project" value="TreeGrafter"/>
</dbReference>
<dbReference type="FunFam" id="2.60.40.10:FF:000028">
    <property type="entry name" value="Neuronal cell adhesion molecule"/>
    <property type="match status" value="1"/>
</dbReference>
<feature type="domain" description="Ig-like" evidence="15">
    <location>
        <begin position="570"/>
        <end position="659"/>
    </location>
</feature>
<evidence type="ECO:0000256" key="14">
    <source>
        <dbReference type="SAM" id="MobiDB-lite"/>
    </source>
</evidence>
<keyword evidence="18" id="KW-1185">Reference proteome</keyword>
<feature type="domain" description="Fibronectin type-III" evidence="16">
    <location>
        <begin position="775"/>
        <end position="873"/>
    </location>
</feature>
<dbReference type="Pfam" id="PF13927">
    <property type="entry name" value="Ig_3"/>
    <property type="match status" value="4"/>
</dbReference>
<dbReference type="InterPro" id="IPR007110">
    <property type="entry name" value="Ig-like_dom"/>
</dbReference>
<accession>A0A8J7NTS6</accession>
<comment type="similarity">
    <text evidence="2">Belongs to the immunoglobulin superfamily. Contactin family.</text>
</comment>
<keyword evidence="4" id="KW-0336">GPI-anchor</keyword>
<feature type="domain" description="Ig-like" evidence="15">
    <location>
        <begin position="416"/>
        <end position="568"/>
    </location>
</feature>